<dbReference type="InterPro" id="IPR052165">
    <property type="entry name" value="Membrane_assoc_protease"/>
</dbReference>
<dbReference type="InterPro" id="IPR002810">
    <property type="entry name" value="NfeD-like_C"/>
</dbReference>
<evidence type="ECO:0000256" key="2">
    <source>
        <dbReference type="ARBA" id="ARBA00022692"/>
    </source>
</evidence>
<feature type="transmembrane region" description="Helical" evidence="5">
    <location>
        <begin position="56"/>
        <end position="74"/>
    </location>
</feature>
<organism evidence="8 9">
    <name type="scientific">Roseivirga thermotolerans</name>
    <dbReference type="NCBI Taxonomy" id="1758176"/>
    <lineage>
        <taxon>Bacteria</taxon>
        <taxon>Pseudomonadati</taxon>
        <taxon>Bacteroidota</taxon>
        <taxon>Cytophagia</taxon>
        <taxon>Cytophagales</taxon>
        <taxon>Roseivirgaceae</taxon>
        <taxon>Roseivirga</taxon>
    </lineage>
</organism>
<feature type="transmembrane region" description="Helical" evidence="5">
    <location>
        <begin position="31"/>
        <end position="50"/>
    </location>
</feature>
<evidence type="ECO:0000259" key="6">
    <source>
        <dbReference type="Pfam" id="PF01957"/>
    </source>
</evidence>
<keyword evidence="3 5" id="KW-1133">Transmembrane helix</keyword>
<evidence type="ECO:0000313" key="8">
    <source>
        <dbReference type="EMBL" id="GHE66821.1"/>
    </source>
</evidence>
<name>A0ABQ3I6E2_9BACT</name>
<feature type="transmembrane region" description="Helical" evidence="5">
    <location>
        <begin position="6"/>
        <end position="24"/>
    </location>
</feature>
<dbReference type="RefSeq" id="WP_189630385.1">
    <property type="nucleotide sequence ID" value="NZ_BNAG01000003.1"/>
</dbReference>
<feature type="domain" description="NfeD-like C-terminal" evidence="6">
    <location>
        <begin position="102"/>
        <end position="153"/>
    </location>
</feature>
<proteinExistence type="predicted"/>
<evidence type="ECO:0008006" key="10">
    <source>
        <dbReference type="Google" id="ProtNLM"/>
    </source>
</evidence>
<comment type="subcellular location">
    <subcellularLocation>
        <location evidence="1">Membrane</location>
        <topology evidence="1">Multi-pass membrane protein</topology>
    </subcellularLocation>
</comment>
<accession>A0ABQ3I6E2</accession>
<dbReference type="PANTHER" id="PTHR33507:SF3">
    <property type="entry name" value="INNER MEMBRANE PROTEIN YBBJ"/>
    <property type="match status" value="1"/>
</dbReference>
<dbReference type="InterPro" id="IPR012340">
    <property type="entry name" value="NA-bd_OB-fold"/>
</dbReference>
<dbReference type="Gene3D" id="2.40.50.140">
    <property type="entry name" value="Nucleic acid-binding proteins"/>
    <property type="match status" value="1"/>
</dbReference>
<evidence type="ECO:0000256" key="4">
    <source>
        <dbReference type="ARBA" id="ARBA00023136"/>
    </source>
</evidence>
<dbReference type="Pfam" id="PF01957">
    <property type="entry name" value="NfeD"/>
    <property type="match status" value="1"/>
</dbReference>
<feature type="domain" description="NfeD integral membrane" evidence="7">
    <location>
        <begin position="7"/>
        <end position="74"/>
    </location>
</feature>
<keyword evidence="2 5" id="KW-0812">Transmembrane</keyword>
<dbReference type="Pfam" id="PF24961">
    <property type="entry name" value="NfeD_membrane"/>
    <property type="match status" value="1"/>
</dbReference>
<reference evidence="9" key="1">
    <citation type="journal article" date="2019" name="Int. J. Syst. Evol. Microbiol.">
        <title>The Global Catalogue of Microorganisms (GCM) 10K type strain sequencing project: providing services to taxonomists for standard genome sequencing and annotation.</title>
        <authorList>
            <consortium name="The Broad Institute Genomics Platform"/>
            <consortium name="The Broad Institute Genome Sequencing Center for Infectious Disease"/>
            <person name="Wu L."/>
            <person name="Ma J."/>
        </authorList>
    </citation>
    <scope>NUCLEOTIDE SEQUENCE [LARGE SCALE GENOMIC DNA]</scope>
    <source>
        <strain evidence="9">CGMCC 1.15111</strain>
    </source>
</reference>
<evidence type="ECO:0000256" key="5">
    <source>
        <dbReference type="SAM" id="Phobius"/>
    </source>
</evidence>
<comment type="caution">
    <text evidence="8">The sequence shown here is derived from an EMBL/GenBank/DDBJ whole genome shotgun (WGS) entry which is preliminary data.</text>
</comment>
<evidence type="ECO:0000256" key="1">
    <source>
        <dbReference type="ARBA" id="ARBA00004141"/>
    </source>
</evidence>
<gene>
    <name evidence="8" type="ORF">GCM10011340_22810</name>
</gene>
<evidence type="ECO:0000313" key="9">
    <source>
        <dbReference type="Proteomes" id="UP000658258"/>
    </source>
</evidence>
<sequence length="158" mass="17145">MGDWLSVLLLILVGLVLIYLELLFVPGTTILGLIGLGLCVTGIYLSYTSLGSSTGNWVLAGTLMLSIVGLVFSFRSKSWHRFSLKTANNSKVNEDYYSGLQIEMRGIALSDLKPIGKGEFNHKTYEVRSSGEHIASGSSIKITKVEGNKIIVETITTS</sequence>
<evidence type="ECO:0000256" key="3">
    <source>
        <dbReference type="ARBA" id="ARBA00022989"/>
    </source>
</evidence>
<keyword evidence="9" id="KW-1185">Reference proteome</keyword>
<dbReference type="InterPro" id="IPR056739">
    <property type="entry name" value="NfeD_membrane"/>
</dbReference>
<evidence type="ECO:0000259" key="7">
    <source>
        <dbReference type="Pfam" id="PF24961"/>
    </source>
</evidence>
<protein>
    <recommendedName>
        <fullName evidence="10">NfeD-like C-terminal domain-containing protein</fullName>
    </recommendedName>
</protein>
<dbReference type="PANTHER" id="PTHR33507">
    <property type="entry name" value="INNER MEMBRANE PROTEIN YBBJ"/>
    <property type="match status" value="1"/>
</dbReference>
<keyword evidence="4 5" id="KW-0472">Membrane</keyword>
<dbReference type="Proteomes" id="UP000658258">
    <property type="component" value="Unassembled WGS sequence"/>
</dbReference>
<dbReference type="EMBL" id="BNAG01000003">
    <property type="protein sequence ID" value="GHE66821.1"/>
    <property type="molecule type" value="Genomic_DNA"/>
</dbReference>